<feature type="repeat" description="WD" evidence="7">
    <location>
        <begin position="44"/>
        <end position="89"/>
    </location>
</feature>
<evidence type="ECO:0000256" key="6">
    <source>
        <dbReference type="ARBA" id="ARBA00023242"/>
    </source>
</evidence>
<dbReference type="Pfam" id="PF00400">
    <property type="entry name" value="WD40"/>
    <property type="match status" value="1"/>
</dbReference>
<dbReference type="InterPro" id="IPR036322">
    <property type="entry name" value="WD40_repeat_dom_sf"/>
</dbReference>
<dbReference type="PROSITE" id="PS50294">
    <property type="entry name" value="WD_REPEATS_REGION"/>
    <property type="match status" value="1"/>
</dbReference>
<keyword evidence="2" id="KW-0690">Ribosome biogenesis</keyword>
<dbReference type="PROSITE" id="PS50082">
    <property type="entry name" value="WD_REPEATS_2"/>
    <property type="match status" value="2"/>
</dbReference>
<organism evidence="9 10">
    <name type="scientific">Phaseolus angularis</name>
    <name type="common">Azuki bean</name>
    <name type="synonym">Vigna angularis</name>
    <dbReference type="NCBI Taxonomy" id="3914"/>
    <lineage>
        <taxon>Eukaryota</taxon>
        <taxon>Viridiplantae</taxon>
        <taxon>Streptophyta</taxon>
        <taxon>Embryophyta</taxon>
        <taxon>Tracheophyta</taxon>
        <taxon>Spermatophyta</taxon>
        <taxon>Magnoliopsida</taxon>
        <taxon>eudicotyledons</taxon>
        <taxon>Gunneridae</taxon>
        <taxon>Pentapetalae</taxon>
        <taxon>rosids</taxon>
        <taxon>fabids</taxon>
        <taxon>Fabales</taxon>
        <taxon>Fabaceae</taxon>
        <taxon>Papilionoideae</taxon>
        <taxon>50 kb inversion clade</taxon>
        <taxon>NPAAA clade</taxon>
        <taxon>indigoferoid/millettioid clade</taxon>
        <taxon>Phaseoleae</taxon>
        <taxon>Vigna</taxon>
    </lineage>
</organism>
<keyword evidence="4 7" id="KW-0853">WD repeat</keyword>
<evidence type="ECO:0000256" key="2">
    <source>
        <dbReference type="ARBA" id="ARBA00022517"/>
    </source>
</evidence>
<dbReference type="PANTHER" id="PTHR45176:SF1">
    <property type="entry name" value="TRANSDUCIN FAMILY PROTEIN _ WD-40 REPEAT FAMILY PROTEIN-RELATED"/>
    <property type="match status" value="1"/>
</dbReference>
<dbReference type="EMBL" id="JABFOF010000001">
    <property type="protein sequence ID" value="KAG2407588.1"/>
    <property type="molecule type" value="Genomic_DNA"/>
</dbReference>
<dbReference type="InterPro" id="IPR001680">
    <property type="entry name" value="WD40_rpt"/>
</dbReference>
<dbReference type="InterPro" id="IPR015943">
    <property type="entry name" value="WD40/YVTN_repeat-like_dom_sf"/>
</dbReference>
<evidence type="ECO:0000313" key="10">
    <source>
        <dbReference type="Proteomes" id="UP000743370"/>
    </source>
</evidence>
<keyword evidence="6" id="KW-0539">Nucleus</keyword>
<dbReference type="AlphaFoldDB" id="A0A8T0L9T8"/>
<protein>
    <recommendedName>
        <fullName evidence="8">WD repeat-containing protein 75 second beta-propeller domain-containing protein</fullName>
    </recommendedName>
</protein>
<comment type="subcellular location">
    <subcellularLocation>
        <location evidence="1">Nucleus</location>
        <location evidence="1">Nucleolus</location>
    </subcellularLocation>
</comment>
<dbReference type="Proteomes" id="UP000743370">
    <property type="component" value="Unassembled WGS sequence"/>
</dbReference>
<evidence type="ECO:0000313" key="9">
    <source>
        <dbReference type="EMBL" id="KAG2407588.1"/>
    </source>
</evidence>
<dbReference type="InterPro" id="IPR057644">
    <property type="entry name" value="Beta-prop_WDR75_2nd"/>
</dbReference>
<evidence type="ECO:0000256" key="3">
    <source>
        <dbReference type="ARBA" id="ARBA00022552"/>
    </source>
</evidence>
<keyword evidence="3" id="KW-0698">rRNA processing</keyword>
<sequence>MIRGGLNYVSSAPAFSKDGKRLFVCSGTSVSVFSTATGSLVSSLQGHTALVTAVVVVPTTASLLSYCWTASVDGTIRQWDYSVPECVKILDLRFPIFSLVVPSALSTREEKDAKSSPNVIAYVSVESINAQDNRPKPRFGQIRKCNLTNFHTVSSLILRETEQPESLTISPSGKFLGIKDKRKLHIWKVPKMDSDSAVSKKITLHHTKTFTVLAFHPTERIVAAGDVTGRILIWRGFGAQKFLNSSVLVNGRPTYNDDKPGVRENDDAESCCTWHWHSSGVSHLSFSSDGAYLYSGGKEGVLMLWQLDTGNKKSLPRIGSPLLYFVDSPDSSLSAPPLSSQDICEGLSSRVSFDCTSGSVAVQTENYRIQFYSLFANRGVYEVQVCERNHQPVDEITLVVSLVELSIDGSMMGTVEIKLPEDGIGGLVCLKFWDLDDNQRFSVSTLIYEPHRDAHISAVAFHPTRHMAVSSSYGGDFKVWVCKEEIEHKGQMLQTSGWMCHAVGSYNCFITLLVFPLEVLHNVEAEQPAIVFGLYLAPITRLVFAGSSDYLLSVSHGSKPQLSVWSMSKLAASWSYRLQIEAVSFAIDLSYFAALVLLPESNDCTFKGDGIILLFNVKDPVPVASWSVSKAKGGGLAFLKGDPSESAITDGRASQPLLVYINGDREYVIFHPYGKEARELSITGHEDRVFEETGQSGYTSIYGELPKFDLKRNIASPIPSAASERPWETIFSGSSHSLPPLTKLCSEFLESLLEKRTTTVE</sequence>
<keyword evidence="5" id="KW-0677">Repeat</keyword>
<dbReference type="SMART" id="SM00320">
    <property type="entry name" value="WD40"/>
    <property type="match status" value="5"/>
</dbReference>
<evidence type="ECO:0000256" key="7">
    <source>
        <dbReference type="PROSITE-ProRule" id="PRU00221"/>
    </source>
</evidence>
<comment type="caution">
    <text evidence="9">The sequence shown here is derived from an EMBL/GenBank/DDBJ whole genome shotgun (WGS) entry which is preliminary data.</text>
</comment>
<accession>A0A8T0L9T8</accession>
<evidence type="ECO:0000256" key="1">
    <source>
        <dbReference type="ARBA" id="ARBA00004604"/>
    </source>
</evidence>
<dbReference type="Pfam" id="PF23769">
    <property type="entry name" value="Beta-prop_WDR75_2nd"/>
    <property type="match status" value="1"/>
</dbReference>
<dbReference type="Gene3D" id="2.130.10.10">
    <property type="entry name" value="YVTN repeat-like/Quinoprotein amine dehydrogenase"/>
    <property type="match status" value="3"/>
</dbReference>
<feature type="repeat" description="WD" evidence="7">
    <location>
        <begin position="274"/>
        <end position="315"/>
    </location>
</feature>
<dbReference type="PANTHER" id="PTHR45176">
    <property type="entry name" value="TRANSDUCIN FAMILY PROTEIN / WD-40 REPEAT FAMILY PROTEIN-RELATED"/>
    <property type="match status" value="1"/>
</dbReference>
<feature type="domain" description="WD repeat-containing protein 75 second beta-propeller" evidence="8">
    <location>
        <begin position="355"/>
        <end position="507"/>
    </location>
</feature>
<evidence type="ECO:0000256" key="5">
    <source>
        <dbReference type="ARBA" id="ARBA00022737"/>
    </source>
</evidence>
<evidence type="ECO:0000259" key="8">
    <source>
        <dbReference type="Pfam" id="PF23769"/>
    </source>
</evidence>
<dbReference type="SUPFAM" id="SSF50978">
    <property type="entry name" value="WD40 repeat-like"/>
    <property type="match status" value="2"/>
</dbReference>
<gene>
    <name evidence="9" type="ORF">HKW66_Vig0024100</name>
</gene>
<reference evidence="9 10" key="1">
    <citation type="submission" date="2020-05" db="EMBL/GenBank/DDBJ databases">
        <title>Vigna angularis (adzuki bean) Var. LongXiaoDou No. 4 denovo assembly.</title>
        <authorList>
            <person name="Xiang H."/>
        </authorList>
    </citation>
    <scope>NUCLEOTIDE SEQUENCE [LARGE SCALE GENOMIC DNA]</scope>
    <source>
        <tissue evidence="9">Leaf</tissue>
    </source>
</reference>
<dbReference type="Pfam" id="PF23869">
    <property type="entry name" value="Beta-prop_WDR75_1st"/>
    <property type="match status" value="1"/>
</dbReference>
<evidence type="ECO:0000256" key="4">
    <source>
        <dbReference type="ARBA" id="ARBA00022574"/>
    </source>
</evidence>
<name>A0A8T0L9T8_PHAAN</name>
<proteinExistence type="predicted"/>